<name>A0A1G8WZM8_9EURY</name>
<sequence length="51" mass="5460">MLGTVLKALWKLVTLPVALFFLPFKIASLLVGLVVYGALFVGLGLVVVFVL</sequence>
<evidence type="ECO:0000256" key="1">
    <source>
        <dbReference type="SAM" id="Phobius"/>
    </source>
</evidence>
<evidence type="ECO:0000313" key="3">
    <source>
        <dbReference type="Proteomes" id="UP000198856"/>
    </source>
</evidence>
<dbReference type="EMBL" id="FNFC01000010">
    <property type="protein sequence ID" value="SDJ83671.1"/>
    <property type="molecule type" value="Genomic_DNA"/>
</dbReference>
<accession>A0A1G8WZM8</accession>
<protein>
    <submittedName>
        <fullName evidence="2">Uncharacterized protein</fullName>
    </submittedName>
</protein>
<organism evidence="2 3">
    <name type="scientific">Halovenus aranensis</name>
    <dbReference type="NCBI Taxonomy" id="890420"/>
    <lineage>
        <taxon>Archaea</taxon>
        <taxon>Methanobacteriati</taxon>
        <taxon>Methanobacteriota</taxon>
        <taxon>Stenosarchaea group</taxon>
        <taxon>Halobacteria</taxon>
        <taxon>Halobacteriales</taxon>
        <taxon>Haloarculaceae</taxon>
        <taxon>Halovenus</taxon>
    </lineage>
</organism>
<dbReference type="Proteomes" id="UP000198856">
    <property type="component" value="Unassembled WGS sequence"/>
</dbReference>
<keyword evidence="1" id="KW-1133">Transmembrane helix</keyword>
<keyword evidence="1" id="KW-0472">Membrane</keyword>
<reference evidence="2 3" key="1">
    <citation type="submission" date="2016-10" db="EMBL/GenBank/DDBJ databases">
        <authorList>
            <person name="de Groot N.N."/>
        </authorList>
    </citation>
    <scope>NUCLEOTIDE SEQUENCE [LARGE SCALE GENOMIC DNA]</scope>
    <source>
        <strain evidence="2 3">IBRC-M10015</strain>
    </source>
</reference>
<feature type="transmembrane region" description="Helical" evidence="1">
    <location>
        <begin position="20"/>
        <end position="50"/>
    </location>
</feature>
<proteinExistence type="predicted"/>
<gene>
    <name evidence="2" type="ORF">SAMN05216226_11029</name>
</gene>
<keyword evidence="3" id="KW-1185">Reference proteome</keyword>
<keyword evidence="1" id="KW-0812">Transmembrane</keyword>
<dbReference type="RefSeq" id="WP_176765304.1">
    <property type="nucleotide sequence ID" value="NZ_FNFC01000010.1"/>
</dbReference>
<dbReference type="AlphaFoldDB" id="A0A1G8WZM8"/>
<evidence type="ECO:0000313" key="2">
    <source>
        <dbReference type="EMBL" id="SDJ83671.1"/>
    </source>
</evidence>